<dbReference type="AlphaFoldDB" id="A0A0E4H458"/>
<proteinExistence type="predicted"/>
<evidence type="ECO:0000313" key="2">
    <source>
        <dbReference type="EMBL" id="CQR24554.1"/>
    </source>
</evidence>
<dbReference type="RefSeq" id="WP_176694224.1">
    <property type="nucleotide sequence ID" value="NZ_CTEN01000002.1"/>
</dbReference>
<dbReference type="Proteomes" id="UP000198604">
    <property type="component" value="Unassembled WGS sequence"/>
</dbReference>
<evidence type="ECO:0000256" key="1">
    <source>
        <dbReference type="SAM" id="MobiDB-lite"/>
    </source>
</evidence>
<keyword evidence="3" id="KW-1185">Reference proteome</keyword>
<organism evidence="2 3">
    <name type="scientific">Streptococcus varani</name>
    <dbReference type="NCBI Taxonomy" id="1608583"/>
    <lineage>
        <taxon>Bacteria</taxon>
        <taxon>Bacillati</taxon>
        <taxon>Bacillota</taxon>
        <taxon>Bacilli</taxon>
        <taxon>Lactobacillales</taxon>
        <taxon>Streptococcaceae</taxon>
        <taxon>Streptococcus</taxon>
    </lineage>
</organism>
<feature type="region of interest" description="Disordered" evidence="1">
    <location>
        <begin position="1"/>
        <end position="48"/>
    </location>
</feature>
<accession>A0A0E4H458</accession>
<evidence type="ECO:0000313" key="3">
    <source>
        <dbReference type="Proteomes" id="UP000198604"/>
    </source>
</evidence>
<sequence length="48" mass="5436">MKNLNQLKKQIKQAEGKHSHASANHKTMKPVHTNQHGKNIISHSKGNR</sequence>
<dbReference type="EMBL" id="CTEN01000002">
    <property type="protein sequence ID" value="CQR24554.1"/>
    <property type="molecule type" value="Genomic_DNA"/>
</dbReference>
<protein>
    <submittedName>
        <fullName evidence="2">Uncharacterized protein</fullName>
    </submittedName>
</protein>
<reference evidence="3" key="1">
    <citation type="submission" date="2015-03" db="EMBL/GenBank/DDBJ databases">
        <authorList>
            <person name="Urmite Genomes"/>
        </authorList>
    </citation>
    <scope>NUCLEOTIDE SEQUENCE [LARGE SCALE GENOMIC DNA]</scope>
    <source>
        <strain evidence="3">FF10</strain>
    </source>
</reference>
<feature type="compositionally biased region" description="Polar residues" evidence="1">
    <location>
        <begin position="32"/>
        <end position="48"/>
    </location>
</feature>
<gene>
    <name evidence="2" type="ORF">BN1356_00899</name>
</gene>
<name>A0A0E4H458_9STRE</name>